<comment type="caution">
    <text evidence="1">The sequence shown here is derived from an EMBL/GenBank/DDBJ whole genome shotgun (WGS) entry which is preliminary data.</text>
</comment>
<proteinExistence type="predicted"/>
<reference evidence="1 2" key="1">
    <citation type="journal article" date="2019" name="Commun. Biol.">
        <title>The bagworm genome reveals a unique fibroin gene that provides high tensile strength.</title>
        <authorList>
            <person name="Kono N."/>
            <person name="Nakamura H."/>
            <person name="Ohtoshi R."/>
            <person name="Tomita M."/>
            <person name="Numata K."/>
            <person name="Arakawa K."/>
        </authorList>
    </citation>
    <scope>NUCLEOTIDE SEQUENCE [LARGE SCALE GENOMIC DNA]</scope>
</reference>
<dbReference type="Proteomes" id="UP000299102">
    <property type="component" value="Unassembled WGS sequence"/>
</dbReference>
<name>A0A4C1ZEK7_EUMVA</name>
<dbReference type="AlphaFoldDB" id="A0A4C1ZEK7"/>
<protein>
    <submittedName>
        <fullName evidence="1">Uncharacterized protein</fullName>
    </submittedName>
</protein>
<dbReference type="EMBL" id="BGZK01001781">
    <property type="protein sequence ID" value="GBP86220.1"/>
    <property type="molecule type" value="Genomic_DNA"/>
</dbReference>
<evidence type="ECO:0000313" key="1">
    <source>
        <dbReference type="EMBL" id="GBP86220.1"/>
    </source>
</evidence>
<accession>A0A4C1ZEK7</accession>
<keyword evidence="2" id="KW-1185">Reference proteome</keyword>
<sequence>MSEGKRVTAPTLPDTVNTVSGKVMMLAVRESAAGVRPARSSIRPHALTAGLLVRTRRRSARVDLLSTDDSEDENEP</sequence>
<organism evidence="1 2">
    <name type="scientific">Eumeta variegata</name>
    <name type="common">Bagworm moth</name>
    <name type="synonym">Eumeta japonica</name>
    <dbReference type="NCBI Taxonomy" id="151549"/>
    <lineage>
        <taxon>Eukaryota</taxon>
        <taxon>Metazoa</taxon>
        <taxon>Ecdysozoa</taxon>
        <taxon>Arthropoda</taxon>
        <taxon>Hexapoda</taxon>
        <taxon>Insecta</taxon>
        <taxon>Pterygota</taxon>
        <taxon>Neoptera</taxon>
        <taxon>Endopterygota</taxon>
        <taxon>Lepidoptera</taxon>
        <taxon>Glossata</taxon>
        <taxon>Ditrysia</taxon>
        <taxon>Tineoidea</taxon>
        <taxon>Psychidae</taxon>
        <taxon>Oiketicinae</taxon>
        <taxon>Eumeta</taxon>
    </lineage>
</organism>
<gene>
    <name evidence="1" type="ORF">EVAR_54836_1</name>
</gene>
<evidence type="ECO:0000313" key="2">
    <source>
        <dbReference type="Proteomes" id="UP000299102"/>
    </source>
</evidence>